<dbReference type="PANTHER" id="PTHR10903:SF184">
    <property type="entry name" value="GTP-BINDING PROTEIN A"/>
    <property type="match status" value="1"/>
</dbReference>
<evidence type="ECO:0000313" key="6">
    <source>
        <dbReference type="EMBL" id="KAK7096741.1"/>
    </source>
</evidence>
<evidence type="ECO:0000259" key="5">
    <source>
        <dbReference type="PROSITE" id="PS51720"/>
    </source>
</evidence>
<evidence type="ECO:0000256" key="1">
    <source>
        <dbReference type="ARBA" id="ARBA00008535"/>
    </source>
</evidence>
<dbReference type="EMBL" id="JBAMIC010000013">
    <property type="protein sequence ID" value="KAK7096741.1"/>
    <property type="molecule type" value="Genomic_DNA"/>
</dbReference>
<organism evidence="6 7">
    <name type="scientific">Littorina saxatilis</name>
    <dbReference type="NCBI Taxonomy" id="31220"/>
    <lineage>
        <taxon>Eukaryota</taxon>
        <taxon>Metazoa</taxon>
        <taxon>Spiralia</taxon>
        <taxon>Lophotrochozoa</taxon>
        <taxon>Mollusca</taxon>
        <taxon>Gastropoda</taxon>
        <taxon>Caenogastropoda</taxon>
        <taxon>Littorinimorpha</taxon>
        <taxon>Littorinoidea</taxon>
        <taxon>Littorinidae</taxon>
        <taxon>Littorina</taxon>
    </lineage>
</organism>
<evidence type="ECO:0000256" key="2">
    <source>
        <dbReference type="ARBA" id="ARBA00022741"/>
    </source>
</evidence>
<evidence type="ECO:0000256" key="3">
    <source>
        <dbReference type="ARBA" id="ARBA00023134"/>
    </source>
</evidence>
<dbReference type="InterPro" id="IPR045058">
    <property type="entry name" value="GIMA/IAN/Toc"/>
</dbReference>
<dbReference type="Proteomes" id="UP001374579">
    <property type="component" value="Unassembled WGS sequence"/>
</dbReference>
<reference evidence="6 7" key="1">
    <citation type="submission" date="2024-02" db="EMBL/GenBank/DDBJ databases">
        <title>Chromosome-scale genome assembly of the rough periwinkle Littorina saxatilis.</title>
        <authorList>
            <person name="De Jode A."/>
            <person name="Faria R."/>
            <person name="Formenti G."/>
            <person name="Sims Y."/>
            <person name="Smith T.P."/>
            <person name="Tracey A."/>
            <person name="Wood J.M.D."/>
            <person name="Zagrodzka Z.B."/>
            <person name="Johannesson K."/>
            <person name="Butlin R.K."/>
            <person name="Leder E.H."/>
        </authorList>
    </citation>
    <scope>NUCLEOTIDE SEQUENCE [LARGE SCALE GENOMIC DNA]</scope>
    <source>
        <strain evidence="6">Snail1</strain>
        <tissue evidence="6">Muscle</tissue>
    </source>
</reference>
<dbReference type="AlphaFoldDB" id="A0AAN9B190"/>
<evidence type="ECO:0000256" key="4">
    <source>
        <dbReference type="SAM" id="MobiDB-lite"/>
    </source>
</evidence>
<dbReference type="SUPFAM" id="SSF52540">
    <property type="entry name" value="P-loop containing nucleoside triphosphate hydrolases"/>
    <property type="match status" value="1"/>
</dbReference>
<dbReference type="Gene3D" id="3.40.50.300">
    <property type="entry name" value="P-loop containing nucleotide triphosphate hydrolases"/>
    <property type="match status" value="1"/>
</dbReference>
<protein>
    <recommendedName>
        <fullName evidence="5">AIG1-type G domain-containing protein</fullName>
    </recommendedName>
</protein>
<comment type="caution">
    <text evidence="6">The sequence shown here is derived from an EMBL/GenBank/DDBJ whole genome shotgun (WGS) entry which is preliminary data.</text>
</comment>
<sequence length="456" mass="53095">MASSKPVSTETLRFLLAGKTGSGKSATANSILRKAKFKTGFGSSSTTQISQLESRKWRQYMLQIMDSPGLFDTEKTHEQIAEQVVQALFDLRPGPHVFLYVVPITGRYTDEEHKTYSRLKTYYGRGITKHMIVVFTHGDAMEKNGIKAEDYIKSNSFARSLRTVLQECGNRYIVFNNEVADKEPQVEQLMKLVLKLYVENEKKCFKDSYPLEITKALEQLYLKVKEAERKELEKNETFIRVEKEKKEAELARQREEEERKKADERARVEQQARQKAQEEKKRAQEQARAEQQARQKAQEEQKRAQEQARAEQQARQKAQEEQKRAQEQARAEQQARQKAQEEQRKAEEQARAEQQARQKAQEEQKKAQEQAIAEQQARQKAQEEHRIALEQARRIPEMMQIVEELRKEAASKRFECGLQYFFAVPTLGLSTIGAGDREDKANKMEAEANRIEREYR</sequence>
<dbReference type="GO" id="GO:0005525">
    <property type="term" value="F:GTP binding"/>
    <property type="evidence" value="ECO:0007669"/>
    <property type="project" value="UniProtKB-KW"/>
</dbReference>
<dbReference type="Pfam" id="PF04548">
    <property type="entry name" value="AIG1"/>
    <property type="match status" value="1"/>
</dbReference>
<dbReference type="PANTHER" id="PTHR10903">
    <property type="entry name" value="GTPASE, IMAP FAMILY MEMBER-RELATED"/>
    <property type="match status" value="1"/>
</dbReference>
<dbReference type="FunFam" id="3.40.50.300:FF:000366">
    <property type="entry name" value="GTPase, IMAP family member 2"/>
    <property type="match status" value="1"/>
</dbReference>
<proteinExistence type="inferred from homology"/>
<dbReference type="InterPro" id="IPR027417">
    <property type="entry name" value="P-loop_NTPase"/>
</dbReference>
<name>A0AAN9B190_9CAEN</name>
<evidence type="ECO:0000313" key="7">
    <source>
        <dbReference type="Proteomes" id="UP001374579"/>
    </source>
</evidence>
<gene>
    <name evidence="6" type="ORF">V1264_003808</name>
</gene>
<keyword evidence="3" id="KW-0342">GTP-binding</keyword>
<comment type="similarity">
    <text evidence="1">Belongs to the TRAFAC class TrmE-Era-EngA-EngB-Septin-like GTPase superfamily. AIG1/Toc34/Toc159-like paraseptin GTPase family. IAN subfamily.</text>
</comment>
<feature type="compositionally biased region" description="Basic and acidic residues" evidence="4">
    <location>
        <begin position="254"/>
        <end position="368"/>
    </location>
</feature>
<feature type="compositionally biased region" description="Low complexity" evidence="4">
    <location>
        <begin position="369"/>
        <end position="379"/>
    </location>
</feature>
<keyword evidence="2" id="KW-0547">Nucleotide-binding</keyword>
<keyword evidence="7" id="KW-1185">Reference proteome</keyword>
<dbReference type="InterPro" id="IPR006703">
    <property type="entry name" value="G_AIG1"/>
</dbReference>
<feature type="region of interest" description="Disordered" evidence="4">
    <location>
        <begin position="254"/>
        <end position="385"/>
    </location>
</feature>
<dbReference type="PROSITE" id="PS51720">
    <property type="entry name" value="G_AIG1"/>
    <property type="match status" value="1"/>
</dbReference>
<feature type="domain" description="AIG1-type G" evidence="5">
    <location>
        <begin position="9"/>
        <end position="214"/>
    </location>
</feature>
<accession>A0AAN9B190</accession>